<dbReference type="InterPro" id="IPR004360">
    <property type="entry name" value="Glyas_Fos-R_dOase_dom"/>
</dbReference>
<proteinExistence type="predicted"/>
<dbReference type="InParanoid" id="A0A2N3N1E5"/>
<protein>
    <recommendedName>
        <fullName evidence="1">VOC domain-containing protein</fullName>
    </recommendedName>
</protein>
<dbReference type="InterPro" id="IPR029068">
    <property type="entry name" value="Glyas_Bleomycin-R_OHBP_Dase"/>
</dbReference>
<dbReference type="SUPFAM" id="SSF54593">
    <property type="entry name" value="Glyoxalase/Bleomycin resistance protein/Dihydroxybiphenyl dioxygenase"/>
    <property type="match status" value="1"/>
</dbReference>
<organism evidence="2 3">
    <name type="scientific">Lomentospora prolificans</name>
    <dbReference type="NCBI Taxonomy" id="41688"/>
    <lineage>
        <taxon>Eukaryota</taxon>
        <taxon>Fungi</taxon>
        <taxon>Dikarya</taxon>
        <taxon>Ascomycota</taxon>
        <taxon>Pezizomycotina</taxon>
        <taxon>Sordariomycetes</taxon>
        <taxon>Hypocreomycetidae</taxon>
        <taxon>Microascales</taxon>
        <taxon>Microascaceae</taxon>
        <taxon>Lomentospora</taxon>
    </lineage>
</organism>
<feature type="domain" description="VOC" evidence="1">
    <location>
        <begin position="11"/>
        <end position="133"/>
    </location>
</feature>
<dbReference type="OrthoDB" id="447346at2759"/>
<dbReference type="VEuPathDB" id="FungiDB:jhhlp_006995"/>
<dbReference type="STRING" id="41688.A0A2N3N1E5"/>
<dbReference type="Pfam" id="PF00903">
    <property type="entry name" value="Glyoxalase"/>
    <property type="match status" value="1"/>
</dbReference>
<dbReference type="Proteomes" id="UP000233524">
    <property type="component" value="Unassembled WGS sequence"/>
</dbReference>
<sequence length="138" mass="15046">MADWKPPKFGHPCWVSISATDLPRAHKFYSTVFNWYFKPPRGDKSDGPVQSFDFSPDINLSGGIVLVPDHAGVLKTGHGGTCMHWFVENIDKTSEVITSAGGKMLSGAQSEGGFGLYRYFEDTEGNIGSIYQIAPGQS</sequence>
<dbReference type="EMBL" id="NLAX01001034">
    <property type="protein sequence ID" value="PKS06249.1"/>
    <property type="molecule type" value="Genomic_DNA"/>
</dbReference>
<evidence type="ECO:0000313" key="3">
    <source>
        <dbReference type="Proteomes" id="UP000233524"/>
    </source>
</evidence>
<dbReference type="InterPro" id="IPR037523">
    <property type="entry name" value="VOC_core"/>
</dbReference>
<dbReference type="Gene3D" id="3.10.180.10">
    <property type="entry name" value="2,3-Dihydroxybiphenyl 1,2-Dioxygenase, domain 1"/>
    <property type="match status" value="1"/>
</dbReference>
<dbReference type="InterPro" id="IPR052164">
    <property type="entry name" value="Anthracycline_SecMetBiosynth"/>
</dbReference>
<comment type="caution">
    <text evidence="2">The sequence shown here is derived from an EMBL/GenBank/DDBJ whole genome shotgun (WGS) entry which is preliminary data.</text>
</comment>
<evidence type="ECO:0000259" key="1">
    <source>
        <dbReference type="PROSITE" id="PS51819"/>
    </source>
</evidence>
<reference evidence="2 3" key="1">
    <citation type="journal article" date="2017" name="G3 (Bethesda)">
        <title>First Draft Genome Sequence of the Pathogenic Fungus Lomentospora prolificans (Formerly Scedosporium prolificans).</title>
        <authorList>
            <person name="Luo R."/>
            <person name="Zimin A."/>
            <person name="Workman R."/>
            <person name="Fan Y."/>
            <person name="Pertea G."/>
            <person name="Grossman N."/>
            <person name="Wear M.P."/>
            <person name="Jia B."/>
            <person name="Miller H."/>
            <person name="Casadevall A."/>
            <person name="Timp W."/>
            <person name="Zhang S.X."/>
            <person name="Salzberg S.L."/>
        </authorList>
    </citation>
    <scope>NUCLEOTIDE SEQUENCE [LARGE SCALE GENOMIC DNA]</scope>
    <source>
        <strain evidence="2 3">JHH-5317</strain>
    </source>
</reference>
<accession>A0A2N3N1E5</accession>
<dbReference type="AlphaFoldDB" id="A0A2N3N1E5"/>
<dbReference type="PANTHER" id="PTHR33993">
    <property type="entry name" value="GLYOXALASE-RELATED"/>
    <property type="match status" value="1"/>
</dbReference>
<dbReference type="PROSITE" id="PS51819">
    <property type="entry name" value="VOC"/>
    <property type="match status" value="1"/>
</dbReference>
<name>A0A2N3N1E5_9PEZI</name>
<evidence type="ECO:0000313" key="2">
    <source>
        <dbReference type="EMBL" id="PKS06249.1"/>
    </source>
</evidence>
<keyword evidence="3" id="KW-1185">Reference proteome</keyword>
<gene>
    <name evidence="2" type="ORF">jhhlp_006995</name>
</gene>